<gene>
    <name evidence="6" type="ORF">FHK87_18580</name>
</gene>
<sequence length="287" mass="32340">MKGTAYLIQATLILFWWLGLSLSSTFFQAFQFPNIDKIAFNSFFAPDIIIITTLSIIRAYKPLRDLEFIILGGFAYGSFYCLNASILTGGGYLATTLMALGLFYNLFLVYQTKAFRESQSSNIIINGCKTFIQIICVWLIALVVFPYIIINEFDIPIHSNNISTIISITLFVIFSSIGLTSAFAIISKGDGTPLPIDQTKKLVVSGPYKYVRNPMAIAGIGQGIAIGIYFSSVHLIIYACIGAVMWHFVVRPIEEKNMVNRFGEEYENYRKTVYCWIPRLKTTRQQI</sequence>
<keyword evidence="4 5" id="KW-0472">Membrane</keyword>
<protein>
    <submittedName>
        <fullName evidence="6">Isoprenylcysteine carboxylmethyltransferase family protein</fullName>
    </submittedName>
</protein>
<dbReference type="Pfam" id="PF04191">
    <property type="entry name" value="PEMT"/>
    <property type="match status" value="1"/>
</dbReference>
<feature type="transmembrane region" description="Helical" evidence="5">
    <location>
        <begin position="39"/>
        <end position="56"/>
    </location>
</feature>
<dbReference type="GO" id="GO:0032259">
    <property type="term" value="P:methylation"/>
    <property type="evidence" value="ECO:0007669"/>
    <property type="project" value="UniProtKB-KW"/>
</dbReference>
<evidence type="ECO:0000313" key="6">
    <source>
        <dbReference type="EMBL" id="TPN83971.1"/>
    </source>
</evidence>
<feature type="transmembrane region" description="Helical" evidence="5">
    <location>
        <begin position="68"/>
        <end position="86"/>
    </location>
</feature>
<keyword evidence="6" id="KW-0489">Methyltransferase</keyword>
<dbReference type="GO" id="GO:0012505">
    <property type="term" value="C:endomembrane system"/>
    <property type="evidence" value="ECO:0007669"/>
    <property type="project" value="UniProtKB-SubCell"/>
</dbReference>
<dbReference type="Proteomes" id="UP000315540">
    <property type="component" value="Unassembled WGS sequence"/>
</dbReference>
<keyword evidence="2 5" id="KW-0812">Transmembrane</keyword>
<name>A0A504JCD0_9FLAO</name>
<organism evidence="6 7">
    <name type="scientific">Aquimarina algicola</name>
    <dbReference type="NCBI Taxonomy" id="2589995"/>
    <lineage>
        <taxon>Bacteria</taxon>
        <taxon>Pseudomonadati</taxon>
        <taxon>Bacteroidota</taxon>
        <taxon>Flavobacteriia</taxon>
        <taxon>Flavobacteriales</taxon>
        <taxon>Flavobacteriaceae</taxon>
        <taxon>Aquimarina</taxon>
    </lineage>
</organism>
<feature type="transmembrane region" description="Helical" evidence="5">
    <location>
        <begin position="92"/>
        <end position="110"/>
    </location>
</feature>
<evidence type="ECO:0000256" key="2">
    <source>
        <dbReference type="ARBA" id="ARBA00022692"/>
    </source>
</evidence>
<feature type="transmembrane region" description="Helical" evidence="5">
    <location>
        <begin position="162"/>
        <end position="186"/>
    </location>
</feature>
<keyword evidence="6" id="KW-0808">Transferase</keyword>
<dbReference type="InterPro" id="IPR007318">
    <property type="entry name" value="Phopholipid_MeTrfase"/>
</dbReference>
<dbReference type="AlphaFoldDB" id="A0A504JCD0"/>
<feature type="transmembrane region" description="Helical" evidence="5">
    <location>
        <begin position="131"/>
        <end position="150"/>
    </location>
</feature>
<dbReference type="Gene3D" id="1.20.120.1630">
    <property type="match status" value="1"/>
</dbReference>
<accession>A0A504JCD0</accession>
<evidence type="ECO:0000313" key="7">
    <source>
        <dbReference type="Proteomes" id="UP000315540"/>
    </source>
</evidence>
<dbReference type="EMBL" id="VFWZ01000006">
    <property type="protein sequence ID" value="TPN83971.1"/>
    <property type="molecule type" value="Genomic_DNA"/>
</dbReference>
<comment type="subcellular location">
    <subcellularLocation>
        <location evidence="1">Endomembrane system</location>
        <topology evidence="1">Multi-pass membrane protein</topology>
    </subcellularLocation>
</comment>
<feature type="transmembrane region" description="Helical" evidence="5">
    <location>
        <begin position="235"/>
        <end position="253"/>
    </location>
</feature>
<dbReference type="OrthoDB" id="9809773at2"/>
<evidence type="ECO:0000256" key="4">
    <source>
        <dbReference type="ARBA" id="ARBA00023136"/>
    </source>
</evidence>
<reference evidence="6 7" key="1">
    <citation type="submission" date="2019-06" db="EMBL/GenBank/DDBJ databases">
        <authorList>
            <person name="Meng X."/>
        </authorList>
    </citation>
    <scope>NUCLEOTIDE SEQUENCE [LARGE SCALE GENOMIC DNA]</scope>
    <source>
        <strain evidence="6 7">M625</strain>
    </source>
</reference>
<dbReference type="RefSeq" id="WP_140595279.1">
    <property type="nucleotide sequence ID" value="NZ_VFWZ01000006.1"/>
</dbReference>
<evidence type="ECO:0000256" key="5">
    <source>
        <dbReference type="SAM" id="Phobius"/>
    </source>
</evidence>
<comment type="caution">
    <text evidence="6">The sequence shown here is derived from an EMBL/GenBank/DDBJ whole genome shotgun (WGS) entry which is preliminary data.</text>
</comment>
<evidence type="ECO:0000256" key="3">
    <source>
        <dbReference type="ARBA" id="ARBA00022989"/>
    </source>
</evidence>
<proteinExistence type="predicted"/>
<dbReference type="GO" id="GO:0008168">
    <property type="term" value="F:methyltransferase activity"/>
    <property type="evidence" value="ECO:0007669"/>
    <property type="project" value="UniProtKB-KW"/>
</dbReference>
<evidence type="ECO:0000256" key="1">
    <source>
        <dbReference type="ARBA" id="ARBA00004127"/>
    </source>
</evidence>
<keyword evidence="7" id="KW-1185">Reference proteome</keyword>
<keyword evidence="3 5" id="KW-1133">Transmembrane helix</keyword>